<feature type="transmembrane region" description="Helical" evidence="1">
    <location>
        <begin position="157"/>
        <end position="179"/>
    </location>
</feature>
<keyword evidence="1" id="KW-1133">Transmembrane helix</keyword>
<sequence>MDNPIHEITPIVHALTQGTPQQQKDTINQYFTPDAAFVHPFCRTGSFDGSRVLIHAIFQWYKVLSPRIEIEVESIAFDEKNLLLYLTIHQVFAIWFVPFYRVSARLTTILTLVRRKPHRNPSVVGGHDHTPNKYYISQQEDLYQVSEFMKFVLPWGVGWAIAVVFGVVATAVCVVGAFLGRPVTRWRQRQRQRRENGSGSGRVVNGAGRGWGGLVEGVKKVD</sequence>
<reference evidence="3 4" key="1">
    <citation type="submission" date="2016-10" db="EMBL/GenBank/DDBJ databases">
        <authorList>
            <person name="Varghese N."/>
        </authorList>
    </citation>
    <scope>NUCLEOTIDE SEQUENCE [LARGE SCALE GENOMIC DNA]</scope>
</reference>
<evidence type="ECO:0000259" key="2">
    <source>
        <dbReference type="Pfam" id="PF24840"/>
    </source>
</evidence>
<dbReference type="EMBL" id="LT882685">
    <property type="protein sequence ID" value="SMY28201.1"/>
    <property type="molecule type" value="Genomic_DNA"/>
</dbReference>
<name>A0A1Y6LZS9_ZYMTR</name>
<evidence type="ECO:0000313" key="3">
    <source>
        <dbReference type="EMBL" id="SMY28201.1"/>
    </source>
</evidence>
<protein>
    <recommendedName>
        <fullName evidence="2">SigF-like NTF2-like domain-containing protein</fullName>
    </recommendedName>
</protein>
<dbReference type="AlphaFoldDB" id="A0A1Y6LZS9"/>
<dbReference type="PANTHER" id="PTHR35393:SF1">
    <property type="entry name" value="SNOAL-LIKE DOMAIN-CONTAINING PROTEIN"/>
    <property type="match status" value="1"/>
</dbReference>
<evidence type="ECO:0000256" key="1">
    <source>
        <dbReference type="SAM" id="Phobius"/>
    </source>
</evidence>
<feature type="transmembrane region" description="Helical" evidence="1">
    <location>
        <begin position="82"/>
        <end position="100"/>
    </location>
</feature>
<keyword evidence="1" id="KW-0812">Transmembrane</keyword>
<gene>
    <name evidence="3" type="ORF">ZT1A5_G9646</name>
</gene>
<accession>A0A1Y6LZS9</accession>
<dbReference type="PANTHER" id="PTHR35393">
    <property type="entry name" value="CHROMOSOME 1, WHOLE GENOME SHOTGUN SEQUENCE"/>
    <property type="match status" value="1"/>
</dbReference>
<proteinExistence type="predicted"/>
<feature type="domain" description="SigF-like NTF2-like" evidence="2">
    <location>
        <begin position="1"/>
        <end position="179"/>
    </location>
</feature>
<evidence type="ECO:0000313" key="4">
    <source>
        <dbReference type="Proteomes" id="UP000215453"/>
    </source>
</evidence>
<keyword evidence="1" id="KW-0472">Membrane</keyword>
<dbReference type="Proteomes" id="UP000215453">
    <property type="component" value="Chromosome 10"/>
</dbReference>
<organism evidence="3 4">
    <name type="scientific">Zymoseptoria tritici ST99CH_1A5</name>
    <dbReference type="NCBI Taxonomy" id="1276529"/>
    <lineage>
        <taxon>Eukaryota</taxon>
        <taxon>Fungi</taxon>
        <taxon>Dikarya</taxon>
        <taxon>Ascomycota</taxon>
        <taxon>Pezizomycotina</taxon>
        <taxon>Dothideomycetes</taxon>
        <taxon>Dothideomycetidae</taxon>
        <taxon>Mycosphaerellales</taxon>
        <taxon>Mycosphaerellaceae</taxon>
        <taxon>Zymoseptoria</taxon>
    </lineage>
</organism>
<dbReference type="Pfam" id="PF24840">
    <property type="entry name" value="NTF2_SigF"/>
    <property type="match status" value="1"/>
</dbReference>
<dbReference type="InterPro" id="IPR057514">
    <property type="entry name" value="NTF2_SigF"/>
</dbReference>